<dbReference type="Gene3D" id="3.40.50.1110">
    <property type="entry name" value="SGNH hydrolase"/>
    <property type="match status" value="1"/>
</dbReference>
<proteinExistence type="predicted"/>
<accession>A0A841SWX7</accession>
<dbReference type="EMBL" id="JACJVQ010000011">
    <property type="protein sequence ID" value="MBB6635136.1"/>
    <property type="molecule type" value="Genomic_DNA"/>
</dbReference>
<dbReference type="RefSeq" id="WP_185120380.1">
    <property type="nucleotide sequence ID" value="NZ_JACJVQ010000011.1"/>
</dbReference>
<dbReference type="InterPro" id="IPR036514">
    <property type="entry name" value="SGNH_hydro_sf"/>
</dbReference>
<dbReference type="InterPro" id="IPR036582">
    <property type="entry name" value="Mao_N_sf"/>
</dbReference>
<keyword evidence="1" id="KW-0732">Signal</keyword>
<dbReference type="Pfam" id="PF07833">
    <property type="entry name" value="Cu_amine_oxidN1"/>
    <property type="match status" value="1"/>
</dbReference>
<dbReference type="InterPro" id="IPR012854">
    <property type="entry name" value="Cu_amine_oxidase-like_N"/>
</dbReference>
<dbReference type="Pfam" id="PF00657">
    <property type="entry name" value="Lipase_GDSL"/>
    <property type="match status" value="1"/>
</dbReference>
<feature type="chain" id="PRO_5039303451" description="Copper amine oxidase-like N-terminal domain-containing protein" evidence="1">
    <location>
        <begin position="23"/>
        <end position="442"/>
    </location>
</feature>
<evidence type="ECO:0000313" key="3">
    <source>
        <dbReference type="EMBL" id="MBB6635136.1"/>
    </source>
</evidence>
<evidence type="ECO:0000256" key="1">
    <source>
        <dbReference type="SAM" id="SignalP"/>
    </source>
</evidence>
<dbReference type="SUPFAM" id="SSF55383">
    <property type="entry name" value="Copper amine oxidase, domain N"/>
    <property type="match status" value="1"/>
</dbReference>
<comment type="caution">
    <text evidence="3">The sequence shown here is derived from an EMBL/GenBank/DDBJ whole genome shotgun (WGS) entry which is preliminary data.</text>
</comment>
<dbReference type="Gene3D" id="3.30.457.10">
    <property type="entry name" value="Copper amine oxidase-like, N-terminal domain"/>
    <property type="match status" value="1"/>
</dbReference>
<organism evidence="3 4">
    <name type="scientific">Cohnella thailandensis</name>
    <dbReference type="NCBI Taxonomy" id="557557"/>
    <lineage>
        <taxon>Bacteria</taxon>
        <taxon>Bacillati</taxon>
        <taxon>Bacillota</taxon>
        <taxon>Bacilli</taxon>
        <taxon>Bacillales</taxon>
        <taxon>Paenibacillaceae</taxon>
        <taxon>Cohnella</taxon>
    </lineage>
</organism>
<keyword evidence="4" id="KW-1185">Reference proteome</keyword>
<dbReference type="Proteomes" id="UP000535838">
    <property type="component" value="Unassembled WGS sequence"/>
</dbReference>
<feature type="domain" description="Copper amine oxidase-like N-terminal" evidence="2">
    <location>
        <begin position="330"/>
        <end position="439"/>
    </location>
</feature>
<evidence type="ECO:0000313" key="4">
    <source>
        <dbReference type="Proteomes" id="UP000535838"/>
    </source>
</evidence>
<reference evidence="3 4" key="1">
    <citation type="submission" date="2020-08" db="EMBL/GenBank/DDBJ databases">
        <title>Cohnella phylogeny.</title>
        <authorList>
            <person name="Dunlap C."/>
        </authorList>
    </citation>
    <scope>NUCLEOTIDE SEQUENCE [LARGE SCALE GENOMIC DNA]</scope>
    <source>
        <strain evidence="3 4">DSM 25241</strain>
    </source>
</reference>
<dbReference type="InterPro" id="IPR001087">
    <property type="entry name" value="GDSL"/>
</dbReference>
<feature type="signal peptide" evidence="1">
    <location>
        <begin position="1"/>
        <end position="22"/>
    </location>
</feature>
<dbReference type="SUPFAM" id="SSF52266">
    <property type="entry name" value="SGNH hydrolase"/>
    <property type="match status" value="1"/>
</dbReference>
<gene>
    <name evidence="3" type="ORF">H7B67_13530</name>
</gene>
<sequence>MKTLRTLSVAVIAGALAASPFAAATASAPVGESARLAAMQAETSVSSPYRIVILGDSVSAGYEPGVQEWKDVYGYGDRLYEQALLHGRSELSNYAVVGLTSEGLTNLLQGAKDNKKLTFDQIQDFSKFTDERITTLANEVGAKTSELNGALKQANLVAMTIGGNDFLDYIRSLLDKDPQEAVAQLNAEIDTKLNNYAAQVKKAVQLIHELAPNAVIKLSDQYLPMPVQYDADLYGQFIKVTDTLAGLLDEMEAELDEEGVPVDIVHIRSLFAGKEMSLTHIYFEKDVHPNQLGYAAIAEQFSDSVWQSYTPIPVTEKTKNGKPVAPAIYIDGKALSSPNQPMLRNSTTFLALTDVANATGATYKWDSKTQTVTFVKGSNTVAIAIGSKTMKVNGETKPIATPAYLQQVGSVKKTYVPLAAIATGLQYQVVYRSSLNTAFIHS</sequence>
<protein>
    <recommendedName>
        <fullName evidence="2">Copper amine oxidase-like N-terminal domain-containing protein</fullName>
    </recommendedName>
</protein>
<dbReference type="GO" id="GO:0016788">
    <property type="term" value="F:hydrolase activity, acting on ester bonds"/>
    <property type="evidence" value="ECO:0007669"/>
    <property type="project" value="InterPro"/>
</dbReference>
<evidence type="ECO:0000259" key="2">
    <source>
        <dbReference type="Pfam" id="PF07833"/>
    </source>
</evidence>
<name>A0A841SWX7_9BACL</name>
<dbReference type="AlphaFoldDB" id="A0A841SWX7"/>